<dbReference type="InterPro" id="IPR053151">
    <property type="entry name" value="RNase_H-like"/>
</dbReference>
<dbReference type="Gene3D" id="3.30.420.10">
    <property type="entry name" value="Ribonuclease H-like superfamily/Ribonuclease H"/>
    <property type="match status" value="1"/>
</dbReference>
<dbReference type="PANTHER" id="PTHR47723">
    <property type="entry name" value="OS05G0353850 PROTEIN"/>
    <property type="match status" value="1"/>
</dbReference>
<protein>
    <recommendedName>
        <fullName evidence="5">RNase H type-1 domain-containing protein</fullName>
    </recommendedName>
</protein>
<dbReference type="Pfam" id="PF13966">
    <property type="entry name" value="zf-RVT"/>
    <property type="match status" value="1"/>
</dbReference>
<feature type="domain" description="Reverse transcriptase zinc-binding" evidence="2">
    <location>
        <begin position="3"/>
        <end position="41"/>
    </location>
</feature>
<sequence length="287" mass="32682">MSDVLRKFGVQGPSRCHCCAEPDEEGLDHTFCTGDVARAVWSSFEDPGEEGGVSNLRHRVLRLWLRRGQNVYLKFVNRLLPMLTCWELWKARNKGVFEGRSMMGTEVVWQVFHQLRDLYHCHFPKITCSSGSWEVFHSSLLAMRRRMSIFPVHWVAPTVGCKLNSDGCARGNLGVSGDGGVMRDSDGQVIFGYSCFFGSLMSLHAELKAMAFGVQLCVARGLHDLYIETDSLVLVQILQGKRGCPWRLQRELEGLLRYKRYFREITNCYRETNKPADYLANLGADME</sequence>
<dbReference type="InterPro" id="IPR002156">
    <property type="entry name" value="RNaseH_domain"/>
</dbReference>
<proteinExistence type="predicted"/>
<keyword evidence="3" id="KW-1185">Reference proteome</keyword>
<dbReference type="PANTHER" id="PTHR47723:SF19">
    <property type="entry name" value="POLYNUCLEOTIDYL TRANSFERASE, RIBONUCLEASE H-LIKE SUPERFAMILY PROTEIN"/>
    <property type="match status" value="1"/>
</dbReference>
<feature type="domain" description="RNase H type-1" evidence="1">
    <location>
        <begin position="164"/>
        <end position="282"/>
    </location>
</feature>
<dbReference type="CDD" id="cd06222">
    <property type="entry name" value="RNase_H_like"/>
    <property type="match status" value="1"/>
</dbReference>
<evidence type="ECO:0000259" key="1">
    <source>
        <dbReference type="Pfam" id="PF13456"/>
    </source>
</evidence>
<dbReference type="InterPro" id="IPR044730">
    <property type="entry name" value="RNase_H-like_dom_plant"/>
</dbReference>
<organism evidence="3 4">
    <name type="scientific">Coffea arabica</name>
    <name type="common">Arabian coffee</name>
    <dbReference type="NCBI Taxonomy" id="13443"/>
    <lineage>
        <taxon>Eukaryota</taxon>
        <taxon>Viridiplantae</taxon>
        <taxon>Streptophyta</taxon>
        <taxon>Embryophyta</taxon>
        <taxon>Tracheophyta</taxon>
        <taxon>Spermatophyta</taxon>
        <taxon>Magnoliopsida</taxon>
        <taxon>eudicotyledons</taxon>
        <taxon>Gunneridae</taxon>
        <taxon>Pentapetalae</taxon>
        <taxon>asterids</taxon>
        <taxon>lamiids</taxon>
        <taxon>Gentianales</taxon>
        <taxon>Rubiaceae</taxon>
        <taxon>Ixoroideae</taxon>
        <taxon>Gardenieae complex</taxon>
        <taxon>Bertiereae - Coffeeae clade</taxon>
        <taxon>Coffeeae</taxon>
        <taxon>Coffea</taxon>
    </lineage>
</organism>
<gene>
    <name evidence="4" type="primary">LOC140011308</name>
</gene>
<dbReference type="Proteomes" id="UP001652660">
    <property type="component" value="Chromosome 7e"/>
</dbReference>
<evidence type="ECO:0000259" key="2">
    <source>
        <dbReference type="Pfam" id="PF13966"/>
    </source>
</evidence>
<dbReference type="InterPro" id="IPR036397">
    <property type="entry name" value="RNaseH_sf"/>
</dbReference>
<dbReference type="RefSeq" id="XP_071916199.1">
    <property type="nucleotide sequence ID" value="XM_072060098.1"/>
</dbReference>
<dbReference type="InterPro" id="IPR026960">
    <property type="entry name" value="RVT-Znf"/>
</dbReference>
<evidence type="ECO:0000313" key="3">
    <source>
        <dbReference type="Proteomes" id="UP001652660"/>
    </source>
</evidence>
<evidence type="ECO:0000313" key="4">
    <source>
        <dbReference type="RefSeq" id="XP_071916199.1"/>
    </source>
</evidence>
<dbReference type="Pfam" id="PF13456">
    <property type="entry name" value="RVT_3"/>
    <property type="match status" value="1"/>
</dbReference>
<dbReference type="InterPro" id="IPR012337">
    <property type="entry name" value="RNaseH-like_sf"/>
</dbReference>
<name>A0ABM4V9J2_COFAR</name>
<dbReference type="SUPFAM" id="SSF53098">
    <property type="entry name" value="Ribonuclease H-like"/>
    <property type="match status" value="1"/>
</dbReference>
<dbReference type="GeneID" id="140011308"/>
<reference evidence="4" key="1">
    <citation type="submission" date="2025-08" db="UniProtKB">
        <authorList>
            <consortium name="RefSeq"/>
        </authorList>
    </citation>
    <scope>IDENTIFICATION</scope>
    <source>
        <tissue evidence="4">Leaves</tissue>
    </source>
</reference>
<accession>A0ABM4V9J2</accession>
<evidence type="ECO:0008006" key="5">
    <source>
        <dbReference type="Google" id="ProtNLM"/>
    </source>
</evidence>